<evidence type="ECO:0000313" key="1">
    <source>
        <dbReference type="EMBL" id="KKL56312.1"/>
    </source>
</evidence>
<proteinExistence type="predicted"/>
<reference evidence="1" key="1">
    <citation type="journal article" date="2015" name="Nature">
        <title>Complex archaea that bridge the gap between prokaryotes and eukaryotes.</title>
        <authorList>
            <person name="Spang A."/>
            <person name="Saw J.H."/>
            <person name="Jorgensen S.L."/>
            <person name="Zaremba-Niedzwiedzka K."/>
            <person name="Martijn J."/>
            <person name="Lind A.E."/>
            <person name="van Eijk R."/>
            <person name="Schleper C."/>
            <person name="Guy L."/>
            <person name="Ettema T.J."/>
        </authorList>
    </citation>
    <scope>NUCLEOTIDE SEQUENCE</scope>
</reference>
<name>A0A0F9FYX4_9ZZZZ</name>
<sequence>MGVDSYLTDIVLLHLWRGSERFSTNNQFQMSDQTAQIRSEQEMFARSNGTMERFRVRIKTNDSTTMMSFTFQINGIIKQTIGPILIGQTGVFLPSNQLPLSFLKDDLLVMQITNFSSAVFSDMEWGIDLKFVTSP</sequence>
<comment type="caution">
    <text evidence="1">The sequence shown here is derived from an EMBL/GenBank/DDBJ whole genome shotgun (WGS) entry which is preliminary data.</text>
</comment>
<dbReference type="AlphaFoldDB" id="A0A0F9FYX4"/>
<gene>
    <name evidence="1" type="ORF">LCGC14_2246680</name>
</gene>
<accession>A0A0F9FYX4</accession>
<dbReference type="EMBL" id="LAZR01030538">
    <property type="protein sequence ID" value="KKL56312.1"/>
    <property type="molecule type" value="Genomic_DNA"/>
</dbReference>
<organism evidence="1">
    <name type="scientific">marine sediment metagenome</name>
    <dbReference type="NCBI Taxonomy" id="412755"/>
    <lineage>
        <taxon>unclassified sequences</taxon>
        <taxon>metagenomes</taxon>
        <taxon>ecological metagenomes</taxon>
    </lineage>
</organism>
<protein>
    <submittedName>
        <fullName evidence="1">Uncharacterized protein</fullName>
    </submittedName>
</protein>